<comment type="caution">
    <text evidence="3">The sequence shown here is derived from an EMBL/GenBank/DDBJ whole genome shotgun (WGS) entry which is preliminary data.</text>
</comment>
<keyword evidence="4" id="KW-1185">Reference proteome</keyword>
<gene>
    <name evidence="3" type="ORF">TAE01_32240</name>
</gene>
<feature type="region of interest" description="Disordered" evidence="1">
    <location>
        <begin position="53"/>
        <end position="101"/>
    </location>
</feature>
<feature type="compositionally biased region" description="Low complexity" evidence="1">
    <location>
        <begin position="80"/>
        <end position="101"/>
    </location>
</feature>
<keyword evidence="2" id="KW-0732">Signal</keyword>
<organism evidence="3 4">
    <name type="scientific">Terrabacter aerolatus</name>
    <dbReference type="NCBI Taxonomy" id="422442"/>
    <lineage>
        <taxon>Bacteria</taxon>
        <taxon>Bacillati</taxon>
        <taxon>Actinomycetota</taxon>
        <taxon>Actinomycetes</taxon>
        <taxon>Micrococcales</taxon>
        <taxon>Intrasporangiaceae</taxon>
        <taxon>Terrabacter</taxon>
    </lineage>
</organism>
<evidence type="ECO:0000256" key="2">
    <source>
        <dbReference type="SAM" id="SignalP"/>
    </source>
</evidence>
<feature type="signal peptide" evidence="2">
    <location>
        <begin position="1"/>
        <end position="19"/>
    </location>
</feature>
<protein>
    <recommendedName>
        <fullName evidence="5">Phosphodiester glycosidase domain-containing protein</fullName>
    </recommendedName>
</protein>
<evidence type="ECO:0000313" key="4">
    <source>
        <dbReference type="Proteomes" id="UP000321534"/>
    </source>
</evidence>
<dbReference type="AlphaFoldDB" id="A0A512D4L4"/>
<feature type="chain" id="PRO_5038546286" description="Phosphodiester glycosidase domain-containing protein" evidence="2">
    <location>
        <begin position="20"/>
        <end position="366"/>
    </location>
</feature>
<reference evidence="3 4" key="1">
    <citation type="submission" date="2019-07" db="EMBL/GenBank/DDBJ databases">
        <title>Whole genome shotgun sequence of Terrabacter aerolatus NBRC 106305.</title>
        <authorList>
            <person name="Hosoyama A."/>
            <person name="Uohara A."/>
            <person name="Ohji S."/>
            <person name="Ichikawa N."/>
        </authorList>
    </citation>
    <scope>NUCLEOTIDE SEQUENCE [LARGE SCALE GENOMIC DNA]</scope>
    <source>
        <strain evidence="3 4">NBRC 106305</strain>
    </source>
</reference>
<dbReference type="EMBL" id="BJYX01000019">
    <property type="protein sequence ID" value="GEO31414.1"/>
    <property type="molecule type" value="Genomic_DNA"/>
</dbReference>
<proteinExistence type="predicted"/>
<sequence length="366" mass="38420">MVVAVLVVAVGVSYGQALLAPGDAPLTVRTVEWVRDNGGAGVVDAVENWWFTRNPPPNAAPDPSALPDLPPPQAGTRAAGTSHPGRPGTTSGPPTVTIPSGITPVAREGVWVPGRLDRQGLPAMFTTFVQPDPTHASVVAAVAWIRASDTVGHLVAGTTQPGGDGWPDGARVAPGDVSSLVATFNSGWRFKDLLGGFYENGRYSHSLQTGAGSVVIDRTGRVTVGQWGRDVTMSPSVVAVRQNLHLIVDAGAAEPGIADASGPWGVSKNQRQFTWRSGLGIDAHGNLIYVAGDGMTLKMLTAALVAAKATRAVELDMHTNMVFFARWAPTAANGPVSPAKLLPTMPSRADRYIAPDQRDFFYVTLR</sequence>
<evidence type="ECO:0008006" key="5">
    <source>
        <dbReference type="Google" id="ProtNLM"/>
    </source>
</evidence>
<accession>A0A512D4L4</accession>
<dbReference type="Proteomes" id="UP000321534">
    <property type="component" value="Unassembled WGS sequence"/>
</dbReference>
<evidence type="ECO:0000256" key="1">
    <source>
        <dbReference type="SAM" id="MobiDB-lite"/>
    </source>
</evidence>
<evidence type="ECO:0000313" key="3">
    <source>
        <dbReference type="EMBL" id="GEO31414.1"/>
    </source>
</evidence>
<name>A0A512D4L4_9MICO</name>